<dbReference type="AlphaFoldDB" id="A0A2T3W3F3"/>
<evidence type="ECO:0000313" key="2">
    <source>
        <dbReference type="Proteomes" id="UP000240317"/>
    </source>
</evidence>
<dbReference type="EMBL" id="PYSV01000041">
    <property type="protein sequence ID" value="PTA66334.1"/>
    <property type="molecule type" value="Genomic_DNA"/>
</dbReference>
<dbReference type="Proteomes" id="UP000240317">
    <property type="component" value="Unassembled WGS sequence"/>
</dbReference>
<evidence type="ECO:0000313" key="1">
    <source>
        <dbReference type="EMBL" id="PTA66334.1"/>
    </source>
</evidence>
<keyword evidence="2" id="KW-1185">Reference proteome</keyword>
<proteinExistence type="predicted"/>
<evidence type="ECO:0008006" key="3">
    <source>
        <dbReference type="Google" id="ProtNLM"/>
    </source>
</evidence>
<dbReference type="RefSeq" id="WP_107139591.1">
    <property type="nucleotide sequence ID" value="NZ_PYSV01000041.1"/>
</dbReference>
<dbReference type="OrthoDB" id="68495at2"/>
<gene>
    <name evidence="1" type="ORF">C8263_18500</name>
</gene>
<accession>A0A2T3W3F3</accession>
<protein>
    <recommendedName>
        <fullName evidence="3">JAB domain-containing protein</fullName>
    </recommendedName>
</protein>
<name>A0A2T3W3F3_9DEIO</name>
<comment type="caution">
    <text evidence="1">The sequence shown here is derived from an EMBL/GenBank/DDBJ whole genome shotgun (WGS) entry which is preliminary data.</text>
</comment>
<sequence>MMRLLQHHVMTPIPRKDSVRTPKKAVERIVLQPNVVDSLFQQLHLPARVCGGLLFGHHEGHELHIVLASSAGSPEWYAQPTRSVLAVDTRFALGWAEAVSAVWGGHVDWCGNWTIHPTTQWPSDKWAREQFATGHQQGLFDEFHLLLLAGWRDGSAEFLAYLEDHNGNPATVPVSLGAGSPASLPAPFTP</sequence>
<organism evidence="1 2">
    <name type="scientific">Deinococcus arcticus</name>
    <dbReference type="NCBI Taxonomy" id="2136176"/>
    <lineage>
        <taxon>Bacteria</taxon>
        <taxon>Thermotogati</taxon>
        <taxon>Deinococcota</taxon>
        <taxon>Deinococci</taxon>
        <taxon>Deinococcales</taxon>
        <taxon>Deinococcaceae</taxon>
        <taxon>Deinococcus</taxon>
    </lineage>
</organism>
<reference evidence="1 2" key="1">
    <citation type="submission" date="2018-03" db="EMBL/GenBank/DDBJ databases">
        <title>Draft genome of Deinococcus sp. OD32.</title>
        <authorList>
            <person name="Wang X.-P."/>
            <person name="Du Z.-J."/>
        </authorList>
    </citation>
    <scope>NUCLEOTIDE SEQUENCE [LARGE SCALE GENOMIC DNA]</scope>
    <source>
        <strain evidence="1 2">OD32</strain>
    </source>
</reference>